<dbReference type="Proteomes" id="UP000242930">
    <property type="component" value="Unassembled WGS sequence"/>
</dbReference>
<protein>
    <submittedName>
        <fullName evidence="4">2-(1,2-epoxy-1,2-dihydrophenyl)acetyl-CoA isomerase</fullName>
    </submittedName>
</protein>
<dbReference type="PANTHER" id="PTHR43459">
    <property type="entry name" value="ENOYL-COA HYDRATASE"/>
    <property type="match status" value="1"/>
</dbReference>
<dbReference type="FunFam" id="1.10.12.10:FF:000001">
    <property type="entry name" value="Probable enoyl-CoA hydratase, mitochondrial"/>
    <property type="match status" value="1"/>
</dbReference>
<name>A0A1H7BR62_9PSED</name>
<evidence type="ECO:0000256" key="2">
    <source>
        <dbReference type="ARBA" id="ARBA00023239"/>
    </source>
</evidence>
<dbReference type="RefSeq" id="WP_090312998.1">
    <property type="nucleotide sequence ID" value="NZ_FNZE01000017.1"/>
</dbReference>
<comment type="similarity">
    <text evidence="1 3">Belongs to the enoyl-CoA hydratase/isomerase family.</text>
</comment>
<accession>A0A1H7BR62</accession>
<dbReference type="EMBL" id="FNZE01000017">
    <property type="protein sequence ID" value="SEJ77112.1"/>
    <property type="molecule type" value="Genomic_DNA"/>
</dbReference>
<reference evidence="5" key="1">
    <citation type="submission" date="2016-10" db="EMBL/GenBank/DDBJ databases">
        <authorList>
            <person name="Varghese N."/>
            <person name="Submissions S."/>
        </authorList>
    </citation>
    <scope>NUCLEOTIDE SEQUENCE [LARGE SCALE GENOMIC DNA]</scope>
    <source>
        <strain evidence="5">LMG 25967</strain>
    </source>
</reference>
<sequence length="259" mass="27562">MSTAPILLESHGSIRHIRFNRPQALNAIDQSLASAFLATCRHLADDPEVRVIVLSGNGRGFMAGGDIAQFRDDPASVPETLIEPMNQALQLLSSLDAPLLASLHGPVAGAGMSLALACDLAIAADNSRFNFAYLNLGASCDVGASWNLPRLVGLRKALEIALLSEPIDAAEALRLGLVNRVVPAEELESATLALAQRLAAASPRAVGLLKRLMRGSFENSFASQLEAEKAAFSDCLQTEDFREAVNAFLEKRPATFSGR</sequence>
<dbReference type="InterPro" id="IPR001753">
    <property type="entry name" value="Enoyl-CoA_hydra/iso"/>
</dbReference>
<dbReference type="GO" id="GO:0016836">
    <property type="term" value="F:hydro-lyase activity"/>
    <property type="evidence" value="ECO:0007669"/>
    <property type="project" value="UniProtKB-ARBA"/>
</dbReference>
<dbReference type="STRING" id="915471.SAMN05216201_11764"/>
<dbReference type="CDD" id="cd06558">
    <property type="entry name" value="crotonase-like"/>
    <property type="match status" value="1"/>
</dbReference>
<dbReference type="InterPro" id="IPR018376">
    <property type="entry name" value="Enoyl-CoA_hyd/isom_CS"/>
</dbReference>
<dbReference type="PROSITE" id="PS00166">
    <property type="entry name" value="ENOYL_COA_HYDRATASE"/>
    <property type="match status" value="1"/>
</dbReference>
<dbReference type="InterPro" id="IPR014748">
    <property type="entry name" value="Enoyl-CoA_hydra_C"/>
</dbReference>
<dbReference type="AlphaFoldDB" id="A0A1H7BR62"/>
<evidence type="ECO:0000313" key="5">
    <source>
        <dbReference type="Proteomes" id="UP000242930"/>
    </source>
</evidence>
<dbReference type="Pfam" id="PF00378">
    <property type="entry name" value="ECH_1"/>
    <property type="match status" value="1"/>
</dbReference>
<evidence type="ECO:0000256" key="3">
    <source>
        <dbReference type="RuleBase" id="RU003707"/>
    </source>
</evidence>
<dbReference type="PANTHER" id="PTHR43459:SF1">
    <property type="entry name" value="EG:BACN32G11.4 PROTEIN"/>
    <property type="match status" value="1"/>
</dbReference>
<organism evidence="4 5">
    <name type="scientific">Pseudomonas linyingensis</name>
    <dbReference type="NCBI Taxonomy" id="915471"/>
    <lineage>
        <taxon>Bacteria</taxon>
        <taxon>Pseudomonadati</taxon>
        <taxon>Pseudomonadota</taxon>
        <taxon>Gammaproteobacteria</taxon>
        <taxon>Pseudomonadales</taxon>
        <taxon>Pseudomonadaceae</taxon>
        <taxon>Pseudomonas</taxon>
    </lineage>
</organism>
<keyword evidence="2" id="KW-0456">Lyase</keyword>
<dbReference type="InterPro" id="IPR029045">
    <property type="entry name" value="ClpP/crotonase-like_dom_sf"/>
</dbReference>
<gene>
    <name evidence="4" type="ORF">SAMN05216201_11764</name>
</gene>
<dbReference type="GO" id="GO:0016853">
    <property type="term" value="F:isomerase activity"/>
    <property type="evidence" value="ECO:0007669"/>
    <property type="project" value="UniProtKB-KW"/>
</dbReference>
<dbReference type="OrthoDB" id="9777711at2"/>
<dbReference type="SUPFAM" id="SSF52096">
    <property type="entry name" value="ClpP/crotonase"/>
    <property type="match status" value="1"/>
</dbReference>
<keyword evidence="4" id="KW-0413">Isomerase</keyword>
<dbReference type="Gene3D" id="1.10.12.10">
    <property type="entry name" value="Lyase 2-enoyl-coa Hydratase, Chain A, domain 2"/>
    <property type="match status" value="1"/>
</dbReference>
<evidence type="ECO:0000313" key="4">
    <source>
        <dbReference type="EMBL" id="SEJ77112.1"/>
    </source>
</evidence>
<evidence type="ECO:0000256" key="1">
    <source>
        <dbReference type="ARBA" id="ARBA00005254"/>
    </source>
</evidence>
<dbReference type="Gene3D" id="3.90.226.10">
    <property type="entry name" value="2-enoyl-CoA Hydratase, Chain A, domain 1"/>
    <property type="match status" value="1"/>
</dbReference>
<proteinExistence type="inferred from homology"/>
<keyword evidence="5" id="KW-1185">Reference proteome</keyword>